<feature type="domain" description="Tyr recombinase" evidence="6">
    <location>
        <begin position="210"/>
        <end position="404"/>
    </location>
</feature>
<dbReference type="InterPro" id="IPR050808">
    <property type="entry name" value="Phage_Integrase"/>
</dbReference>
<evidence type="ECO:0000256" key="2">
    <source>
        <dbReference type="ARBA" id="ARBA00022908"/>
    </source>
</evidence>
<dbReference type="PROSITE" id="PS51900">
    <property type="entry name" value="CB"/>
    <property type="match status" value="1"/>
</dbReference>
<comment type="caution">
    <text evidence="8">The sequence shown here is derived from an EMBL/GenBank/DDBJ whole genome shotgun (WGS) entry which is preliminary data.</text>
</comment>
<evidence type="ECO:0000256" key="4">
    <source>
        <dbReference type="ARBA" id="ARBA00023172"/>
    </source>
</evidence>
<dbReference type="CDD" id="cd00801">
    <property type="entry name" value="INT_P4_C"/>
    <property type="match status" value="1"/>
</dbReference>
<keyword evidence="3 5" id="KW-0238">DNA-binding</keyword>
<organism evidence="8 9">
    <name type="scientific">Rhodovulum visakhapatnamense</name>
    <dbReference type="NCBI Taxonomy" id="364297"/>
    <lineage>
        <taxon>Bacteria</taxon>
        <taxon>Pseudomonadati</taxon>
        <taxon>Pseudomonadota</taxon>
        <taxon>Alphaproteobacteria</taxon>
        <taxon>Rhodobacterales</taxon>
        <taxon>Paracoccaceae</taxon>
        <taxon>Rhodovulum</taxon>
    </lineage>
</organism>
<dbReference type="RefSeq" id="WP_075785233.1">
    <property type="nucleotide sequence ID" value="NZ_JAESIL010000002.1"/>
</dbReference>
<evidence type="ECO:0000256" key="5">
    <source>
        <dbReference type="PROSITE-ProRule" id="PRU01248"/>
    </source>
</evidence>
<dbReference type="Pfam" id="PF22022">
    <property type="entry name" value="Phage_int_M"/>
    <property type="match status" value="1"/>
</dbReference>
<dbReference type="InterPro" id="IPR025166">
    <property type="entry name" value="Integrase_DNA_bind_dom"/>
</dbReference>
<dbReference type="InterPro" id="IPR011010">
    <property type="entry name" value="DNA_brk_join_enz"/>
</dbReference>
<dbReference type="Gene3D" id="1.10.443.10">
    <property type="entry name" value="Intergrase catalytic core"/>
    <property type="match status" value="1"/>
</dbReference>
<keyword evidence="9" id="KW-1185">Reference proteome</keyword>
<evidence type="ECO:0000259" key="7">
    <source>
        <dbReference type="PROSITE" id="PS51900"/>
    </source>
</evidence>
<proteinExistence type="inferred from homology"/>
<dbReference type="Gene3D" id="1.10.150.130">
    <property type="match status" value="1"/>
</dbReference>
<dbReference type="InterPro" id="IPR038488">
    <property type="entry name" value="Integrase_DNA-bd_sf"/>
</dbReference>
<reference evidence="9" key="1">
    <citation type="submission" date="2021-01" db="EMBL/GenBank/DDBJ databases">
        <title>Draft genomes of Rhodovulum sulfidophilum.</title>
        <authorList>
            <person name="Guzman M.S."/>
        </authorList>
    </citation>
    <scope>NUCLEOTIDE SEQUENCE [LARGE SCALE GENOMIC DNA]</scope>
    <source>
        <strain evidence="9">AB19</strain>
    </source>
</reference>
<dbReference type="PANTHER" id="PTHR30629">
    <property type="entry name" value="PROPHAGE INTEGRASE"/>
    <property type="match status" value="1"/>
</dbReference>
<dbReference type="InterPro" id="IPR053876">
    <property type="entry name" value="Phage_int_M"/>
</dbReference>
<evidence type="ECO:0000259" key="6">
    <source>
        <dbReference type="PROSITE" id="PS51898"/>
    </source>
</evidence>
<keyword evidence="4" id="KW-0233">DNA recombination</keyword>
<protein>
    <submittedName>
        <fullName evidence="8">Integrase arm-type DNA-binding domain-containing protein</fullName>
    </submittedName>
</protein>
<dbReference type="PROSITE" id="PS51898">
    <property type="entry name" value="TYR_RECOMBINASE"/>
    <property type="match status" value="1"/>
</dbReference>
<dbReference type="SUPFAM" id="SSF56349">
    <property type="entry name" value="DNA breaking-rejoining enzymes"/>
    <property type="match status" value="1"/>
</dbReference>
<dbReference type="Gene3D" id="3.30.160.390">
    <property type="entry name" value="Integrase, DNA-binding domain"/>
    <property type="match status" value="1"/>
</dbReference>
<dbReference type="Pfam" id="PF00589">
    <property type="entry name" value="Phage_integrase"/>
    <property type="match status" value="1"/>
</dbReference>
<name>A0ABS1RB90_9RHOB</name>
<feature type="domain" description="Core-binding (CB)" evidence="7">
    <location>
        <begin position="109"/>
        <end position="190"/>
    </location>
</feature>
<dbReference type="Proteomes" id="UP000635853">
    <property type="component" value="Unassembled WGS sequence"/>
</dbReference>
<gene>
    <name evidence="8" type="ORF">JMJ92_01060</name>
</gene>
<evidence type="ECO:0000313" key="8">
    <source>
        <dbReference type="EMBL" id="MBL3576755.1"/>
    </source>
</evidence>
<dbReference type="InterPro" id="IPR044068">
    <property type="entry name" value="CB"/>
</dbReference>
<sequence length="426" mass="46506">MPRKAKELSALDVKRLEHPGRGRNAVFAVGGVSGLMMQVAPTGAKSWILRATVGAKRRDIGLGGYPDVTLAQARERAREARDMIRQGIDPVEQRKAARAALAAQQRRGLTFAKAVEKYCAAKLGELRNEKHKAQWRSTLDAYAVPALGPMLVDEITVSDVQRALEPIWTSKTETASRLRGRIEAVLAWATVAGHRTGDNPARWKGNLDAILPKPGKVAKVAHHPALALADAPDWFADLRGRDGMATRALELMALTAARSGEVRGATWEEFDLTAGLWTIPAERMKAGREHRVPLTAEAVVLLKALPRMAGSSYAFPAARGGMLSDMALSACMRRINEAREGGYLDPRSGRPAVPHGLRSTFRDWTAERGYPRDMAEIALAHTVGSDVERAYRRSDMLDRRRQMMAAWGAFLRGEAGAKVVKMEAAG</sequence>
<dbReference type="PANTHER" id="PTHR30629:SF2">
    <property type="entry name" value="PROPHAGE INTEGRASE INTS-RELATED"/>
    <property type="match status" value="1"/>
</dbReference>
<comment type="similarity">
    <text evidence="1">Belongs to the 'phage' integrase family.</text>
</comment>
<dbReference type="InterPro" id="IPR013762">
    <property type="entry name" value="Integrase-like_cat_sf"/>
</dbReference>
<dbReference type="GO" id="GO:0003677">
    <property type="term" value="F:DNA binding"/>
    <property type="evidence" value="ECO:0007669"/>
    <property type="project" value="UniProtKB-KW"/>
</dbReference>
<evidence type="ECO:0000256" key="3">
    <source>
        <dbReference type="ARBA" id="ARBA00023125"/>
    </source>
</evidence>
<dbReference type="EMBL" id="JAESIL010000002">
    <property type="protein sequence ID" value="MBL3576755.1"/>
    <property type="molecule type" value="Genomic_DNA"/>
</dbReference>
<dbReference type="InterPro" id="IPR010998">
    <property type="entry name" value="Integrase_recombinase_N"/>
</dbReference>
<keyword evidence="2" id="KW-0229">DNA integration</keyword>
<evidence type="ECO:0000256" key="1">
    <source>
        <dbReference type="ARBA" id="ARBA00008857"/>
    </source>
</evidence>
<dbReference type="Pfam" id="PF13356">
    <property type="entry name" value="Arm-DNA-bind_3"/>
    <property type="match status" value="1"/>
</dbReference>
<accession>A0ABS1RB90</accession>
<evidence type="ECO:0000313" key="9">
    <source>
        <dbReference type="Proteomes" id="UP000635853"/>
    </source>
</evidence>
<dbReference type="InterPro" id="IPR002104">
    <property type="entry name" value="Integrase_catalytic"/>
</dbReference>